<dbReference type="PANTHER" id="PTHR47510">
    <property type="entry name" value="REVERSE TRANSCRIPTASE DOMAIN-CONTAINING PROTEIN"/>
    <property type="match status" value="1"/>
</dbReference>
<protein>
    <submittedName>
        <fullName evidence="2">Uncharacterized protein</fullName>
    </submittedName>
</protein>
<keyword evidence="1" id="KW-0732">Signal</keyword>
<evidence type="ECO:0000256" key="1">
    <source>
        <dbReference type="SAM" id="SignalP"/>
    </source>
</evidence>
<proteinExistence type="predicted"/>
<evidence type="ECO:0000313" key="2">
    <source>
        <dbReference type="EMBL" id="KAK0131074.1"/>
    </source>
</evidence>
<organism evidence="2 3">
    <name type="scientific">Merluccius polli</name>
    <name type="common">Benguela hake</name>
    <name type="synonym">Merluccius cadenati</name>
    <dbReference type="NCBI Taxonomy" id="89951"/>
    <lineage>
        <taxon>Eukaryota</taxon>
        <taxon>Metazoa</taxon>
        <taxon>Chordata</taxon>
        <taxon>Craniata</taxon>
        <taxon>Vertebrata</taxon>
        <taxon>Euteleostomi</taxon>
        <taxon>Actinopterygii</taxon>
        <taxon>Neopterygii</taxon>
        <taxon>Teleostei</taxon>
        <taxon>Neoteleostei</taxon>
        <taxon>Acanthomorphata</taxon>
        <taxon>Zeiogadaria</taxon>
        <taxon>Gadariae</taxon>
        <taxon>Gadiformes</taxon>
        <taxon>Gadoidei</taxon>
        <taxon>Merlucciidae</taxon>
        <taxon>Merluccius</taxon>
    </lineage>
</organism>
<comment type="caution">
    <text evidence="2">The sequence shown here is derived from an EMBL/GenBank/DDBJ whole genome shotgun (WGS) entry which is preliminary data.</text>
</comment>
<name>A0AA47M071_MERPO</name>
<accession>A0AA47M071</accession>
<feature type="chain" id="PRO_5041410489" evidence="1">
    <location>
        <begin position="20"/>
        <end position="301"/>
    </location>
</feature>
<feature type="signal peptide" evidence="1">
    <location>
        <begin position="1"/>
        <end position="19"/>
    </location>
</feature>
<sequence length="301" mass="34971">MEWLFGLLMFALLGQLLHVEQTSQPAIVYSRQELLELAPSAKVASTRHNIPAELLRKRRRVTRAGIKRNRRRSEKAWRRTFRPALPSIIMGNVRSLNNKFEELEALVRSQKVYRESSLLCFSETLLKDSVPVSITSIYGFRTIRADRDTTATDYINFCTDVNIPSREIRCYPNNKTWVTSNLKALLNQKKEAFRMGDRITAKEIQRELKVKIKEGKQAYSHKLEQQLQSEGVTQANLNHLRLNISKTKEMVLDFRRRRPEPDPVSIQGTEVELVSHYKYLGVQLDNKLDWSSHTEAVYKRG</sequence>
<dbReference type="PANTHER" id="PTHR47510:SF3">
    <property type="entry name" value="ENDO_EXONUCLEASE_PHOSPHATASE DOMAIN-CONTAINING PROTEIN"/>
    <property type="match status" value="1"/>
</dbReference>
<reference evidence="2" key="1">
    <citation type="journal article" date="2023" name="Front. Mar. Sci.">
        <title>A new Merluccius polli reference genome to investigate the effects of global change in West African waters.</title>
        <authorList>
            <person name="Mateo J.L."/>
            <person name="Blanco-Fernandez C."/>
            <person name="Garcia-Vazquez E."/>
            <person name="Machado-Schiaffino G."/>
        </authorList>
    </citation>
    <scope>NUCLEOTIDE SEQUENCE</scope>
    <source>
        <strain evidence="2">C29</strain>
        <tissue evidence="2">Fin</tissue>
    </source>
</reference>
<evidence type="ECO:0000313" key="3">
    <source>
        <dbReference type="Proteomes" id="UP001174136"/>
    </source>
</evidence>
<keyword evidence="3" id="KW-1185">Reference proteome</keyword>
<dbReference type="AlphaFoldDB" id="A0AA47M071"/>
<gene>
    <name evidence="2" type="ORF">N1851_034224</name>
</gene>
<dbReference type="EMBL" id="JAOPHQ010006571">
    <property type="protein sequence ID" value="KAK0131074.1"/>
    <property type="molecule type" value="Genomic_DNA"/>
</dbReference>
<dbReference type="Proteomes" id="UP001174136">
    <property type="component" value="Unassembled WGS sequence"/>
</dbReference>